<evidence type="ECO:0000313" key="2">
    <source>
        <dbReference type="Proteomes" id="UP000754226"/>
    </source>
</evidence>
<dbReference type="Proteomes" id="UP000754226">
    <property type="component" value="Unassembled WGS sequence"/>
</dbReference>
<evidence type="ECO:0000313" key="1">
    <source>
        <dbReference type="EMBL" id="MBS5518946.1"/>
    </source>
</evidence>
<proteinExistence type="predicted"/>
<sequence>MLNFIYLILGLCVLGALVMTVYAFLKPTDDTHVCIDERSALKLEKIETDRAVFSFTVPMRNTSSQIAAITDAFVRPYLPREQFPDAMCWGRLELDTDRRDDNYFEAVIMNPGVERTLVVTLFFEARNGKNIRDTLRHMVDMDLCIYLTGVGRKDHYVRKAFETIYAEDVKKLVGGAYHG</sequence>
<protein>
    <submittedName>
        <fullName evidence="1">Uncharacterized protein</fullName>
    </submittedName>
</protein>
<dbReference type="AlphaFoldDB" id="A0A943I3Y4"/>
<reference evidence="1" key="1">
    <citation type="submission" date="2021-02" db="EMBL/GenBank/DDBJ databases">
        <title>Infant gut strain persistence is associated with maternal origin, phylogeny, and functional potential including surface adhesion and iron acquisition.</title>
        <authorList>
            <person name="Lou Y.C."/>
        </authorList>
    </citation>
    <scope>NUCLEOTIDE SEQUENCE</scope>
    <source>
        <strain evidence="1">L3_106_000M1_dasL3_106_000M1_concoct_15</strain>
    </source>
</reference>
<name>A0A943I3Y4_9FIRM</name>
<gene>
    <name evidence="1" type="ORF">KHX13_01170</name>
</gene>
<comment type="caution">
    <text evidence="1">The sequence shown here is derived from an EMBL/GenBank/DDBJ whole genome shotgun (WGS) entry which is preliminary data.</text>
</comment>
<accession>A0A943I3Y4</accession>
<organism evidence="1 2">
    <name type="scientific">Acidaminococcus intestini</name>
    <dbReference type="NCBI Taxonomy" id="187327"/>
    <lineage>
        <taxon>Bacteria</taxon>
        <taxon>Bacillati</taxon>
        <taxon>Bacillota</taxon>
        <taxon>Negativicutes</taxon>
        <taxon>Acidaminococcales</taxon>
        <taxon>Acidaminococcaceae</taxon>
        <taxon>Acidaminococcus</taxon>
    </lineage>
</organism>
<dbReference type="EMBL" id="JAGZCZ010000001">
    <property type="protein sequence ID" value="MBS5518946.1"/>
    <property type="molecule type" value="Genomic_DNA"/>
</dbReference>